<keyword evidence="4" id="KW-1185">Reference proteome</keyword>
<dbReference type="PANTHER" id="PTHR38165:SF1">
    <property type="entry name" value="GLUCANASE B"/>
    <property type="match status" value="1"/>
</dbReference>
<dbReference type="InterPro" id="IPR006311">
    <property type="entry name" value="TAT_signal"/>
</dbReference>
<dbReference type="Pfam" id="PF16483">
    <property type="entry name" value="Glyco_hydro_64"/>
    <property type="match status" value="1"/>
</dbReference>
<dbReference type="Proteomes" id="UP001595923">
    <property type="component" value="Unassembled WGS sequence"/>
</dbReference>
<evidence type="ECO:0000259" key="2">
    <source>
        <dbReference type="PROSITE" id="PS52006"/>
    </source>
</evidence>
<dbReference type="EMBL" id="JBHSFQ010000026">
    <property type="protein sequence ID" value="MFC4564635.1"/>
    <property type="molecule type" value="Genomic_DNA"/>
</dbReference>
<dbReference type="RefSeq" id="WP_378577923.1">
    <property type="nucleotide sequence ID" value="NZ_JBHSFQ010000026.1"/>
</dbReference>
<comment type="caution">
    <text evidence="3">The sequence shown here is derived from an EMBL/GenBank/DDBJ whole genome shotgun (WGS) entry which is preliminary data.</text>
</comment>
<feature type="signal peptide" evidence="1">
    <location>
        <begin position="1"/>
        <end position="25"/>
    </location>
</feature>
<dbReference type="PROSITE" id="PS51318">
    <property type="entry name" value="TAT"/>
    <property type="match status" value="1"/>
</dbReference>
<dbReference type="PROSITE" id="PS52006">
    <property type="entry name" value="GH64"/>
    <property type="match status" value="1"/>
</dbReference>
<dbReference type="InterPro" id="IPR032477">
    <property type="entry name" value="Glyco_hydro_64"/>
</dbReference>
<keyword evidence="1" id="KW-0732">Signal</keyword>
<dbReference type="Gene3D" id="2.60.110.10">
    <property type="entry name" value="Thaumatin"/>
    <property type="match status" value="1"/>
</dbReference>
<evidence type="ECO:0000313" key="4">
    <source>
        <dbReference type="Proteomes" id="UP001595923"/>
    </source>
</evidence>
<name>A0ABV9E0J4_9ACTN</name>
<dbReference type="InterPro" id="IPR042517">
    <property type="entry name" value="Glyco_hydro_64_N_2"/>
</dbReference>
<reference evidence="4" key="1">
    <citation type="journal article" date="2019" name="Int. J. Syst. Evol. Microbiol.">
        <title>The Global Catalogue of Microorganisms (GCM) 10K type strain sequencing project: providing services to taxonomists for standard genome sequencing and annotation.</title>
        <authorList>
            <consortium name="The Broad Institute Genomics Platform"/>
            <consortium name="The Broad Institute Genome Sequencing Center for Infectious Disease"/>
            <person name="Wu L."/>
            <person name="Ma J."/>
        </authorList>
    </citation>
    <scope>NUCLEOTIDE SEQUENCE [LARGE SCALE GENOMIC DNA]</scope>
    <source>
        <strain evidence="4">XZYJ18</strain>
    </source>
</reference>
<dbReference type="InterPro" id="IPR019546">
    <property type="entry name" value="TAT_signal_bac_arc"/>
</dbReference>
<feature type="chain" id="PRO_5045259511" evidence="1">
    <location>
        <begin position="26"/>
        <end position="395"/>
    </location>
</feature>
<dbReference type="Gene3D" id="3.30.920.50">
    <property type="entry name" value="Beta-1,3-glucanase, C-terminal domain"/>
    <property type="match status" value="1"/>
</dbReference>
<evidence type="ECO:0000256" key="1">
    <source>
        <dbReference type="SAM" id="SignalP"/>
    </source>
</evidence>
<dbReference type="PANTHER" id="PTHR38165">
    <property type="match status" value="1"/>
</dbReference>
<organism evidence="3 4">
    <name type="scientific">Nocardiopsis mangrovi</name>
    <dbReference type="NCBI Taxonomy" id="1179818"/>
    <lineage>
        <taxon>Bacteria</taxon>
        <taxon>Bacillati</taxon>
        <taxon>Actinomycetota</taxon>
        <taxon>Actinomycetes</taxon>
        <taxon>Streptosporangiales</taxon>
        <taxon>Nocardiopsidaceae</taxon>
        <taxon>Nocardiopsis</taxon>
    </lineage>
</organism>
<dbReference type="InterPro" id="IPR037176">
    <property type="entry name" value="Osmotin/thaumatin-like_sf"/>
</dbReference>
<evidence type="ECO:0000313" key="3">
    <source>
        <dbReference type="EMBL" id="MFC4564635.1"/>
    </source>
</evidence>
<proteinExistence type="predicted"/>
<protein>
    <submittedName>
        <fullName evidence="3">Beta-1,3-glucanase family protein</fullName>
    </submittedName>
</protein>
<sequence>MISRRSFVGGLGAAAALGGAGAAIALPRPSSTASLASGAAAALPVTIVNNSGSFANGDIRVYIVGTDLGTGQQVRVNAEGAMVPVQASDNTDDGYTDYALSLSESGETSISLPSPMSGRMYFAMGDKLRFKVVEAGDGSAALAYPAGWVESDPNFGVLHDTVEFTHQDDGMYCNTTTVDQFSVPIAIRLTGEQDQSTGALVEGGRDRIFEAVAALPDYSPLVVGDGTRIIAPGHGLDQGLFAEDYFAGYVDEVWERYRSTDLSVTTNEGTFIGRVDGSDALVFDGGFDPIPKPTTRDVLFCDGALAAPNDGRLGPVAAILGSALNRATLLDSADQPTDDPDGFYTGEIANHYARVMHEFAEDGRAYGFAFDDVGGFASYIQDHAPTSFTVTLDPF</sequence>
<dbReference type="NCBIfam" id="TIGR01409">
    <property type="entry name" value="TAT_signal_seq"/>
    <property type="match status" value="1"/>
</dbReference>
<feature type="domain" description="GH64" evidence="2">
    <location>
        <begin position="40"/>
        <end position="394"/>
    </location>
</feature>
<dbReference type="InterPro" id="IPR037398">
    <property type="entry name" value="Glyco_hydro_64_fam"/>
</dbReference>
<gene>
    <name evidence="3" type="ORF">ACFO4E_22485</name>
</gene>
<accession>A0ABV9E0J4</accession>